<keyword evidence="2" id="KW-1185">Reference proteome</keyword>
<dbReference type="InterPro" id="IPR018641">
    <property type="entry name" value="Trfase_1_rSAM/seldom-assoc"/>
</dbReference>
<dbReference type="Pfam" id="PF09837">
    <property type="entry name" value="DUF2064"/>
    <property type="match status" value="1"/>
</dbReference>
<gene>
    <name evidence="1" type="ORF">I4641_09645</name>
</gene>
<dbReference type="PANTHER" id="PTHR36529">
    <property type="entry name" value="SLL1095 PROTEIN"/>
    <property type="match status" value="1"/>
</dbReference>
<accession>A0A964FH33</accession>
<dbReference type="RefSeq" id="WP_229640293.1">
    <property type="nucleotide sequence ID" value="NZ_JADWDC010000019.1"/>
</dbReference>
<dbReference type="AlphaFoldDB" id="A0A964FH33"/>
<name>A0A964FH33_9CYAN</name>
<evidence type="ECO:0000313" key="1">
    <source>
        <dbReference type="EMBL" id="MCC0177239.1"/>
    </source>
</evidence>
<dbReference type="EMBL" id="JADWDC010000019">
    <property type="protein sequence ID" value="MCC0177239.1"/>
    <property type="molecule type" value="Genomic_DNA"/>
</dbReference>
<dbReference type="SUPFAM" id="SSF53448">
    <property type="entry name" value="Nucleotide-diphospho-sugar transferases"/>
    <property type="match status" value="1"/>
</dbReference>
<dbReference type="NCBIfam" id="TIGR04282">
    <property type="entry name" value="glyco_like_cofC"/>
    <property type="match status" value="1"/>
</dbReference>
<reference evidence="1" key="1">
    <citation type="journal article" date="2021" name="Antonie Van Leeuwenhoek">
        <title>Draft genome and description of Waterburya agarophytonicola gen. nov. sp. nov. (Pleurocapsales, Cyanobacteria): a seaweed symbiont.</title>
        <authorList>
            <person name="Bonthond G."/>
            <person name="Shalygin S."/>
            <person name="Bayer T."/>
            <person name="Weinberger F."/>
        </authorList>
    </citation>
    <scope>NUCLEOTIDE SEQUENCE</scope>
    <source>
        <strain evidence="1">KI4</strain>
    </source>
</reference>
<dbReference type="InterPro" id="IPR029044">
    <property type="entry name" value="Nucleotide-diphossugar_trans"/>
</dbReference>
<protein>
    <submittedName>
        <fullName evidence="1">TIGR04282 family arsenosugar biosynthesis glycosyltransferase</fullName>
    </submittedName>
</protein>
<evidence type="ECO:0000313" key="2">
    <source>
        <dbReference type="Proteomes" id="UP000729733"/>
    </source>
</evidence>
<comment type="caution">
    <text evidence="1">The sequence shown here is derived from an EMBL/GenBank/DDBJ whole genome shotgun (WGS) entry which is preliminary data.</text>
</comment>
<dbReference type="PANTHER" id="PTHR36529:SF1">
    <property type="entry name" value="GLYCOSYLTRANSFERASE"/>
    <property type="match status" value="1"/>
</dbReference>
<proteinExistence type="predicted"/>
<dbReference type="Proteomes" id="UP000729733">
    <property type="component" value="Unassembled WGS sequence"/>
</dbReference>
<dbReference type="Gene3D" id="3.90.550.10">
    <property type="entry name" value="Spore Coat Polysaccharide Biosynthesis Protein SpsA, Chain A"/>
    <property type="match status" value="1"/>
</dbReference>
<sequence length="207" mass="23527">MSETLIIYSRYPESGKTKTRMIPVLGKEGAAELQRKMSEHTLNTARKLKSMRQVVIEVHFAGGNKQLMSDWLGKDLEYIPQVSGDLGDRMNWSFQRAFNSDQKRVVTIGIDCPDLDLEILNLAFDSLRSQELAIGVAEDGGYYLIGLNQIVPPLFQNINWGSDRVLAQTKAIAQQLNLNTTYLTTLSDVDRPEDLPIWQKHYYSNFN</sequence>
<organism evidence="1 2">
    <name type="scientific">Waterburya agarophytonicola KI4</name>
    <dbReference type="NCBI Taxonomy" id="2874699"/>
    <lineage>
        <taxon>Bacteria</taxon>
        <taxon>Bacillati</taxon>
        <taxon>Cyanobacteriota</taxon>
        <taxon>Cyanophyceae</taxon>
        <taxon>Pleurocapsales</taxon>
        <taxon>Hyellaceae</taxon>
        <taxon>Waterburya</taxon>
        <taxon>Waterburya agarophytonicola</taxon>
    </lineage>
</organism>